<dbReference type="Pfam" id="PF18126">
    <property type="entry name" value="Mitoc_mL59"/>
    <property type="match status" value="1"/>
</dbReference>
<evidence type="ECO:0000256" key="1">
    <source>
        <dbReference type="SAM" id="MobiDB-lite"/>
    </source>
</evidence>
<comment type="caution">
    <text evidence="3">The sequence shown here is derived from an EMBL/GenBank/DDBJ whole genome shotgun (WGS) entry which is preliminary data.</text>
</comment>
<feature type="region of interest" description="Disordered" evidence="1">
    <location>
        <begin position="133"/>
        <end position="158"/>
    </location>
</feature>
<accession>A0ABD3NPI6</accession>
<dbReference type="InterPro" id="IPR040922">
    <property type="entry name" value="Ribosomal_mL59_dom"/>
</dbReference>
<dbReference type="AlphaFoldDB" id="A0ABD3NPI6"/>
<evidence type="ECO:0000313" key="3">
    <source>
        <dbReference type="EMBL" id="KAL3777747.1"/>
    </source>
</evidence>
<dbReference type="Proteomes" id="UP001530400">
    <property type="component" value="Unassembled WGS sequence"/>
</dbReference>
<feature type="domain" description="Large ribosomal subunit protein mL59" evidence="2">
    <location>
        <begin position="20"/>
        <end position="133"/>
    </location>
</feature>
<sequence>MRSALRQLATHGIEALRPQFVNNKWRKPAVSARIASDLRKQAIRSGTYGTFDASTGMGWDPLWDHAAKAKAVEIKNNSAGDVMLENKGGNYGGIQLTLLRPPKETKRQRNREARAQKIEKLMEGMEKRIEEFRLEKEAKKPPPGIEEEFKKYMKSSRY</sequence>
<keyword evidence="4" id="KW-1185">Reference proteome</keyword>
<dbReference type="EMBL" id="JALLPJ020001029">
    <property type="protein sequence ID" value="KAL3777747.1"/>
    <property type="molecule type" value="Genomic_DNA"/>
</dbReference>
<evidence type="ECO:0000313" key="4">
    <source>
        <dbReference type="Proteomes" id="UP001530400"/>
    </source>
</evidence>
<gene>
    <name evidence="3" type="ORF">ACHAWO_006980</name>
</gene>
<reference evidence="3 4" key="1">
    <citation type="submission" date="2024-10" db="EMBL/GenBank/DDBJ databases">
        <title>Updated reference genomes for cyclostephanoid diatoms.</title>
        <authorList>
            <person name="Roberts W.R."/>
            <person name="Alverson A.J."/>
        </authorList>
    </citation>
    <scope>NUCLEOTIDE SEQUENCE [LARGE SCALE GENOMIC DNA]</scope>
    <source>
        <strain evidence="3 4">AJA010-31</strain>
    </source>
</reference>
<evidence type="ECO:0000259" key="2">
    <source>
        <dbReference type="Pfam" id="PF18126"/>
    </source>
</evidence>
<protein>
    <recommendedName>
        <fullName evidence="2">Large ribosomal subunit protein mL59 domain-containing protein</fullName>
    </recommendedName>
</protein>
<name>A0ABD3NPI6_9STRA</name>
<proteinExistence type="predicted"/>
<organism evidence="3 4">
    <name type="scientific">Cyclotella atomus</name>
    <dbReference type="NCBI Taxonomy" id="382360"/>
    <lineage>
        <taxon>Eukaryota</taxon>
        <taxon>Sar</taxon>
        <taxon>Stramenopiles</taxon>
        <taxon>Ochrophyta</taxon>
        <taxon>Bacillariophyta</taxon>
        <taxon>Coscinodiscophyceae</taxon>
        <taxon>Thalassiosirophycidae</taxon>
        <taxon>Stephanodiscales</taxon>
        <taxon>Stephanodiscaceae</taxon>
        <taxon>Cyclotella</taxon>
    </lineage>
</organism>